<dbReference type="EMBL" id="JAKELL010000134">
    <property type="protein sequence ID" value="KAH8980548.1"/>
    <property type="molecule type" value="Genomic_DNA"/>
</dbReference>
<dbReference type="Gene3D" id="3.10.20.90">
    <property type="entry name" value="Phosphatidylinositol 3-kinase Catalytic Subunit, Chain A, domain 1"/>
    <property type="match status" value="1"/>
</dbReference>
<comment type="caution">
    <text evidence="3">The sequence shown here is derived from an EMBL/GenBank/DDBJ whole genome shotgun (WGS) entry which is preliminary data.</text>
</comment>
<evidence type="ECO:0000256" key="1">
    <source>
        <dbReference type="SAM" id="MobiDB-lite"/>
    </source>
</evidence>
<feature type="region of interest" description="Disordered" evidence="1">
    <location>
        <begin position="1"/>
        <end position="50"/>
    </location>
</feature>
<feature type="compositionally biased region" description="Pro residues" evidence="1">
    <location>
        <begin position="15"/>
        <end position="27"/>
    </location>
</feature>
<evidence type="ECO:0000313" key="4">
    <source>
        <dbReference type="Proteomes" id="UP001201163"/>
    </source>
</evidence>
<dbReference type="InterPro" id="IPR000626">
    <property type="entry name" value="Ubiquitin-like_dom"/>
</dbReference>
<dbReference type="AlphaFoldDB" id="A0AAD4L7W7"/>
<evidence type="ECO:0000259" key="2">
    <source>
        <dbReference type="PROSITE" id="PS50053"/>
    </source>
</evidence>
<accession>A0AAD4L7W7</accession>
<dbReference type="PROSITE" id="PS50053">
    <property type="entry name" value="UBIQUITIN_2"/>
    <property type="match status" value="1"/>
</dbReference>
<proteinExistence type="predicted"/>
<organism evidence="3 4">
    <name type="scientific">Lactarius akahatsu</name>
    <dbReference type="NCBI Taxonomy" id="416441"/>
    <lineage>
        <taxon>Eukaryota</taxon>
        <taxon>Fungi</taxon>
        <taxon>Dikarya</taxon>
        <taxon>Basidiomycota</taxon>
        <taxon>Agaricomycotina</taxon>
        <taxon>Agaricomycetes</taxon>
        <taxon>Russulales</taxon>
        <taxon>Russulaceae</taxon>
        <taxon>Lactarius</taxon>
    </lineage>
</organism>
<name>A0AAD4L7W7_9AGAM</name>
<sequence>MHIPGTLTPPSLSLPLPPRPAPQPPRQGPLSLFKLPPIRRDPPVQSEAQQSSDVLQAINISFPAYLRPAPASFDVSEPGLLGKKISRLYELIDPKVGYTASNSKFIFGNSYLNNERTFSDYGIVSGDTILLNPGSRPRKPVIYLYPPSSLADVTIELALASSWSFSAVHPPPRTTVPPGEPYTAQSLTWTVAAEPDGTLVDKISGMEVSYLYWEAVAQPVTPGSSRATTPIADIETFDPAHPSVKPGDSVLLPTSKVPGYLDVVLKALALHTEARTSFITFWLPDMLKHEYVALRFVAQEAYERAAPMHIAPAPDVVTRVFMLFRGVPVSDLGLWEAASVRAGADGARFWAGVVGVDAARAADSGLFRVLEWGGMEVQ</sequence>
<dbReference type="InterPro" id="IPR029071">
    <property type="entry name" value="Ubiquitin-like_domsf"/>
</dbReference>
<keyword evidence="4" id="KW-1185">Reference proteome</keyword>
<feature type="domain" description="Ubiquitin-like" evidence="2">
    <location>
        <begin position="85"/>
        <end position="131"/>
    </location>
</feature>
<gene>
    <name evidence="3" type="ORF">EDB92DRAFT_1805720</name>
</gene>
<dbReference type="SUPFAM" id="SSF54236">
    <property type="entry name" value="Ubiquitin-like"/>
    <property type="match status" value="1"/>
</dbReference>
<protein>
    <recommendedName>
        <fullName evidence="2">Ubiquitin-like domain-containing protein</fullName>
    </recommendedName>
</protein>
<reference evidence="3" key="1">
    <citation type="submission" date="2022-01" db="EMBL/GenBank/DDBJ databases">
        <title>Comparative genomics reveals a dynamic genome evolution in the ectomycorrhizal milk-cap (Lactarius) mushrooms.</title>
        <authorList>
            <consortium name="DOE Joint Genome Institute"/>
            <person name="Lebreton A."/>
            <person name="Tang N."/>
            <person name="Kuo A."/>
            <person name="LaButti K."/>
            <person name="Drula E."/>
            <person name="Barry K."/>
            <person name="Clum A."/>
            <person name="Lipzen A."/>
            <person name="Mousain D."/>
            <person name="Ng V."/>
            <person name="Wang R."/>
            <person name="Wang X."/>
            <person name="Dai Y."/>
            <person name="Henrissat B."/>
            <person name="Grigoriev I.V."/>
            <person name="Guerin-Laguette A."/>
            <person name="Yu F."/>
            <person name="Martin F.M."/>
        </authorList>
    </citation>
    <scope>NUCLEOTIDE SEQUENCE</scope>
    <source>
        <strain evidence="3">QP</strain>
    </source>
</reference>
<dbReference type="Proteomes" id="UP001201163">
    <property type="component" value="Unassembled WGS sequence"/>
</dbReference>
<feature type="compositionally biased region" description="Low complexity" evidence="1">
    <location>
        <begin position="1"/>
        <end position="14"/>
    </location>
</feature>
<evidence type="ECO:0000313" key="3">
    <source>
        <dbReference type="EMBL" id="KAH8980548.1"/>
    </source>
</evidence>